<dbReference type="Pfam" id="PF00194">
    <property type="entry name" value="Carb_anhydrase"/>
    <property type="match status" value="1"/>
</dbReference>
<evidence type="ECO:0000256" key="1">
    <source>
        <dbReference type="ARBA" id="ARBA00010718"/>
    </source>
</evidence>
<evidence type="ECO:0000256" key="6">
    <source>
        <dbReference type="ARBA" id="ARBA00048348"/>
    </source>
</evidence>
<keyword evidence="3" id="KW-0479">Metal-binding</keyword>
<feature type="domain" description="Alpha-carbonic anhydrase" evidence="7">
    <location>
        <begin position="36"/>
        <end position="266"/>
    </location>
</feature>
<dbReference type="InterPro" id="IPR041891">
    <property type="entry name" value="Alpha_CA_prokaryot-like"/>
</dbReference>
<dbReference type="EMBL" id="JAABOP010000001">
    <property type="protein sequence ID" value="NER09996.1"/>
    <property type="molecule type" value="Genomic_DNA"/>
</dbReference>
<dbReference type="CDD" id="cd03124">
    <property type="entry name" value="alpha_CA_prokaryotic_like"/>
    <property type="match status" value="1"/>
</dbReference>
<dbReference type="Proteomes" id="UP000468443">
    <property type="component" value="Unassembled WGS sequence"/>
</dbReference>
<dbReference type="PANTHER" id="PTHR18952:SF265">
    <property type="entry name" value="CARBONIC ANHYDRASE"/>
    <property type="match status" value="1"/>
</dbReference>
<reference evidence="8 9" key="1">
    <citation type="submission" date="2020-01" db="EMBL/GenBank/DDBJ databases">
        <title>Muriicola jejuensis KCTC 22299.</title>
        <authorList>
            <person name="Wang G."/>
        </authorList>
    </citation>
    <scope>NUCLEOTIDE SEQUENCE [LARGE SCALE GENOMIC DNA]</scope>
    <source>
        <strain evidence="8 9">KCTC 22299</strain>
    </source>
</reference>
<accession>A0A6P0UIH8</accession>
<dbReference type="EC" id="4.2.1.1" evidence="2"/>
<dbReference type="SUPFAM" id="SSF51069">
    <property type="entry name" value="Carbonic anhydrase"/>
    <property type="match status" value="1"/>
</dbReference>
<dbReference type="GO" id="GO:0008270">
    <property type="term" value="F:zinc ion binding"/>
    <property type="evidence" value="ECO:0007669"/>
    <property type="project" value="InterPro"/>
</dbReference>
<name>A0A6P0UIH8_9FLAO</name>
<comment type="similarity">
    <text evidence="1">Belongs to the alpha-carbonic anhydrase family.</text>
</comment>
<dbReference type="InterPro" id="IPR001148">
    <property type="entry name" value="CA_dom"/>
</dbReference>
<dbReference type="InterPro" id="IPR023561">
    <property type="entry name" value="Carbonic_anhydrase_a-class"/>
</dbReference>
<protein>
    <recommendedName>
        <fullName evidence="2">carbonic anhydrase</fullName>
        <ecNumber evidence="2">4.2.1.1</ecNumber>
    </recommendedName>
</protein>
<keyword evidence="5" id="KW-0456">Lyase</keyword>
<evidence type="ECO:0000256" key="4">
    <source>
        <dbReference type="ARBA" id="ARBA00022833"/>
    </source>
</evidence>
<evidence type="ECO:0000256" key="2">
    <source>
        <dbReference type="ARBA" id="ARBA00012925"/>
    </source>
</evidence>
<proteinExistence type="inferred from homology"/>
<dbReference type="RefSeq" id="WP_163692021.1">
    <property type="nucleotide sequence ID" value="NZ_FXTW01000001.1"/>
</dbReference>
<gene>
    <name evidence="8" type="ORF">GWK09_05680</name>
</gene>
<dbReference type="AlphaFoldDB" id="A0A6P0UIH8"/>
<dbReference type="PROSITE" id="PS51144">
    <property type="entry name" value="ALPHA_CA_2"/>
    <property type="match status" value="1"/>
</dbReference>
<comment type="caution">
    <text evidence="8">The sequence shown here is derived from an EMBL/GenBank/DDBJ whole genome shotgun (WGS) entry which is preliminary data.</text>
</comment>
<dbReference type="InterPro" id="IPR036398">
    <property type="entry name" value="CA_dom_sf"/>
</dbReference>
<evidence type="ECO:0000313" key="8">
    <source>
        <dbReference type="EMBL" id="NER09996.1"/>
    </source>
</evidence>
<dbReference type="Gene3D" id="3.10.200.10">
    <property type="entry name" value="Alpha carbonic anhydrase"/>
    <property type="match status" value="1"/>
</dbReference>
<dbReference type="SMART" id="SM01057">
    <property type="entry name" value="Carb_anhydrase"/>
    <property type="match status" value="1"/>
</dbReference>
<keyword evidence="4" id="KW-0862">Zinc</keyword>
<dbReference type="PROSITE" id="PS51257">
    <property type="entry name" value="PROKAR_LIPOPROTEIN"/>
    <property type="match status" value="1"/>
</dbReference>
<dbReference type="GO" id="GO:0004089">
    <property type="term" value="F:carbonate dehydratase activity"/>
    <property type="evidence" value="ECO:0007669"/>
    <property type="project" value="UniProtKB-EC"/>
</dbReference>
<evidence type="ECO:0000259" key="7">
    <source>
        <dbReference type="PROSITE" id="PS51144"/>
    </source>
</evidence>
<evidence type="ECO:0000256" key="3">
    <source>
        <dbReference type="ARBA" id="ARBA00022723"/>
    </source>
</evidence>
<evidence type="ECO:0000313" key="9">
    <source>
        <dbReference type="Proteomes" id="UP000468443"/>
    </source>
</evidence>
<organism evidence="8 9">
    <name type="scientific">Muriicola jejuensis</name>
    <dbReference type="NCBI Taxonomy" id="504488"/>
    <lineage>
        <taxon>Bacteria</taxon>
        <taxon>Pseudomonadati</taxon>
        <taxon>Bacteroidota</taxon>
        <taxon>Flavobacteriia</taxon>
        <taxon>Flavobacteriales</taxon>
        <taxon>Flavobacteriaceae</taxon>
        <taxon>Muriicola</taxon>
    </lineage>
</organism>
<sequence length="266" mass="30565">MRTVSGIPGFLAFLVLVSCKDAPQTQHEDLAQNQEVHWTYTGENGPEHWAELEKRSHCGGKHQSPVNIIDIQTQEDPDLLPLDLHYYGQVRIHEVANNGHTIQYNFEAGDYISLWDVRYDLKQIHFHEAAEHTLNGIRYPLEMHMVHVNAQNEIVVLAIMAMEGESSVPFTFLEQYLPLDPGETKIIDQNFDLNTNLPANRDYYTYKGSLTTPPCTEGVTWIVFKEPITVSLEQVKELQRLMPLNNYRGEQELNGRVVKVYESPYN</sequence>
<dbReference type="PANTHER" id="PTHR18952">
    <property type="entry name" value="CARBONIC ANHYDRASE"/>
    <property type="match status" value="1"/>
</dbReference>
<evidence type="ECO:0000256" key="5">
    <source>
        <dbReference type="ARBA" id="ARBA00023239"/>
    </source>
</evidence>
<keyword evidence="9" id="KW-1185">Reference proteome</keyword>
<comment type="catalytic activity">
    <reaction evidence="6">
        <text>hydrogencarbonate + H(+) = CO2 + H2O</text>
        <dbReference type="Rhea" id="RHEA:10748"/>
        <dbReference type="ChEBI" id="CHEBI:15377"/>
        <dbReference type="ChEBI" id="CHEBI:15378"/>
        <dbReference type="ChEBI" id="CHEBI:16526"/>
        <dbReference type="ChEBI" id="CHEBI:17544"/>
        <dbReference type="EC" id="4.2.1.1"/>
    </reaction>
</comment>